<name>A0A016SHP3_9BILA</name>
<dbReference type="OrthoDB" id="6357057at2759"/>
<evidence type="ECO:0008006" key="3">
    <source>
        <dbReference type="Google" id="ProtNLM"/>
    </source>
</evidence>
<dbReference type="InterPro" id="IPR009003">
    <property type="entry name" value="Peptidase_S1_PA"/>
</dbReference>
<sequence length="90" mass="10099">MRTDGCEELDCEGTQSDVTWQSGDSGGPLFQTNKKHQKVLFGVASTVDPECGEKHEYMTNFFTDIRKHLDWICVQTGVCPMEDYIGDGSF</sequence>
<proteinExistence type="predicted"/>
<protein>
    <recommendedName>
        <fullName evidence="3">Peptidase S1 domain-containing protein</fullName>
    </recommendedName>
</protein>
<dbReference type="InterPro" id="IPR005514">
    <property type="entry name" value="DUF316"/>
</dbReference>
<dbReference type="Pfam" id="PF03761">
    <property type="entry name" value="DUF316"/>
    <property type="match status" value="1"/>
</dbReference>
<dbReference type="AlphaFoldDB" id="A0A016SHP3"/>
<dbReference type="SUPFAM" id="SSF50494">
    <property type="entry name" value="Trypsin-like serine proteases"/>
    <property type="match status" value="1"/>
</dbReference>
<evidence type="ECO:0000313" key="2">
    <source>
        <dbReference type="Proteomes" id="UP000024635"/>
    </source>
</evidence>
<dbReference type="InterPro" id="IPR043504">
    <property type="entry name" value="Peptidase_S1_PA_chymotrypsin"/>
</dbReference>
<reference evidence="2" key="1">
    <citation type="journal article" date="2015" name="Nat. Genet.">
        <title>The genome and transcriptome of the zoonotic hookworm Ancylostoma ceylanicum identify infection-specific gene families.</title>
        <authorList>
            <person name="Schwarz E.M."/>
            <person name="Hu Y."/>
            <person name="Antoshechkin I."/>
            <person name="Miller M.M."/>
            <person name="Sternberg P.W."/>
            <person name="Aroian R.V."/>
        </authorList>
    </citation>
    <scope>NUCLEOTIDE SEQUENCE</scope>
    <source>
        <strain evidence="2">HY135</strain>
    </source>
</reference>
<evidence type="ECO:0000313" key="1">
    <source>
        <dbReference type="EMBL" id="EYB90110.1"/>
    </source>
</evidence>
<accession>A0A016SHP3</accession>
<dbReference type="Proteomes" id="UP000024635">
    <property type="component" value="Unassembled WGS sequence"/>
</dbReference>
<organism evidence="1 2">
    <name type="scientific">Ancylostoma ceylanicum</name>
    <dbReference type="NCBI Taxonomy" id="53326"/>
    <lineage>
        <taxon>Eukaryota</taxon>
        <taxon>Metazoa</taxon>
        <taxon>Ecdysozoa</taxon>
        <taxon>Nematoda</taxon>
        <taxon>Chromadorea</taxon>
        <taxon>Rhabditida</taxon>
        <taxon>Rhabditina</taxon>
        <taxon>Rhabditomorpha</taxon>
        <taxon>Strongyloidea</taxon>
        <taxon>Ancylostomatidae</taxon>
        <taxon>Ancylostomatinae</taxon>
        <taxon>Ancylostoma</taxon>
    </lineage>
</organism>
<dbReference type="EMBL" id="JARK01001559">
    <property type="protein sequence ID" value="EYB90110.1"/>
    <property type="molecule type" value="Genomic_DNA"/>
</dbReference>
<gene>
    <name evidence="1" type="primary">Acey_s0223.g2660</name>
    <name evidence="1" type="ORF">Y032_0223g2660</name>
</gene>
<keyword evidence="2" id="KW-1185">Reference proteome</keyword>
<comment type="caution">
    <text evidence="1">The sequence shown here is derived from an EMBL/GenBank/DDBJ whole genome shotgun (WGS) entry which is preliminary data.</text>
</comment>
<dbReference type="Gene3D" id="2.40.10.10">
    <property type="entry name" value="Trypsin-like serine proteases"/>
    <property type="match status" value="1"/>
</dbReference>